<dbReference type="InterPro" id="IPR016813">
    <property type="entry name" value="NADH_Ub_cplx-1_21kDa"/>
</dbReference>
<name>A0A6A6QH97_9PEZI</name>
<dbReference type="SUPFAM" id="SSF50965">
    <property type="entry name" value="Galactose oxidase, central domain"/>
    <property type="match status" value="1"/>
</dbReference>
<evidence type="ECO:0000313" key="5">
    <source>
        <dbReference type="Proteomes" id="UP000799750"/>
    </source>
</evidence>
<accession>A0A6A6QH97</accession>
<keyword evidence="2" id="KW-0812">Transmembrane</keyword>
<sequence>MASSHYTNIWAGLFFLLLVPVSAQLPYNPTRILRNSSSLYIFQPASNAQFQLDILDLSTTLQSSNLNPKTLYSSLPFLDSDIAKAFTPVLDHGGNITVYTGSCAAGAEGAELWTFTPDHSDANGNGSWKQEQISPKDVGGHNAVTGPNFLNGGVSFSSLVQSNASNVGAYFFGDVWMSSANYSNLMVNIDPTSTDKSIGYQIGISTSRGPPIPEAGFTMTGLEPSYWNDTEGAETQQQDFVLVGGHTSQAFINMSQVALFSLPQESWTFLPIEQPNTERTDLAIRTGVTEIDPRSGHTAVLTPDGQRIVVFGGWVGDTSTPADPQLAVLEVGEGYGGQGVWEWSAPATPGPNLANDAGIYGHGAVMLPGGVMMIAGGYSIPASSNSRRKRANVAEAANKQTYFLNTTSNTWITEYSPPADSLEMPAEQSTGPLSKTSQKAGLGVGIGIGCAAVFGLLVFYLWYSRRLQKQRDFREKDLRELALGAHRYNVEGVTPGGTDRRGGSMEAGDYLDTTSHGPYPIGGARSQSWRGSRNQEAERTGLLVEIPSPTRGLRRSLSGRGNHHLIPRYDERRVQGSGDIHPIDELEEEEQDVTHKAPNMSERAALNPLKTSAFANAPTLDPFTDPNPLSSHPVSGLTRDLLTQSAPPSPEHENGEHPRAWSPDWDLAANALLARGPTSYTGRVSPDKSDRTGSNLSERSTRSNLSSRSTGAGSVVRSVSIRSAALLNTMSNPFTTPENSPTREKHHRQSGGWQSAQDPRTRSFTSTRPSTANGDADSFITARSNFGQLQAEGEALLGGRPDTSYESSSGSVAGSNGYLESSTATTTVLTGATSMDSRPTRERRKSWLGSVRRALARSAATSPPEDRTKSLTTTAPYSDWTATSPTTPGRTSLTRSTAPPRRAASDASFWRSKRGARDWDIDIDGPSEEGRPRWRRNSGDDWGAPEDEEARQKEQQEAEMDWDVEAAVEARVVQKYTVQPRGLYAFINRLFAVDPQRSTGVPMNPQFRNPPPGANPPADYDDPTTVPAADLADNPYWKRDVRRRYPQLSVVDQAASVGLLSVGSAVNGKVELIGEAGQKQLVAVKEEGQKGLAAFFEKEKGVAKDVLGPGGMPPLPSGAWAGSVEGVKRYEMLEEQSYTAE</sequence>
<feature type="transmembrane region" description="Helical" evidence="2">
    <location>
        <begin position="359"/>
        <end position="380"/>
    </location>
</feature>
<organism evidence="4 5">
    <name type="scientific">Lophium mytilinum</name>
    <dbReference type="NCBI Taxonomy" id="390894"/>
    <lineage>
        <taxon>Eukaryota</taxon>
        <taxon>Fungi</taxon>
        <taxon>Dikarya</taxon>
        <taxon>Ascomycota</taxon>
        <taxon>Pezizomycotina</taxon>
        <taxon>Dothideomycetes</taxon>
        <taxon>Pleosporomycetidae</taxon>
        <taxon>Mytilinidiales</taxon>
        <taxon>Mytilinidiaceae</taxon>
        <taxon>Lophium</taxon>
    </lineage>
</organism>
<reference evidence="4" key="1">
    <citation type="journal article" date="2020" name="Stud. Mycol.">
        <title>101 Dothideomycetes genomes: a test case for predicting lifestyles and emergence of pathogens.</title>
        <authorList>
            <person name="Haridas S."/>
            <person name="Albert R."/>
            <person name="Binder M."/>
            <person name="Bloem J."/>
            <person name="Labutti K."/>
            <person name="Salamov A."/>
            <person name="Andreopoulos B."/>
            <person name="Baker S."/>
            <person name="Barry K."/>
            <person name="Bills G."/>
            <person name="Bluhm B."/>
            <person name="Cannon C."/>
            <person name="Castanera R."/>
            <person name="Culley D."/>
            <person name="Daum C."/>
            <person name="Ezra D."/>
            <person name="Gonzalez J."/>
            <person name="Henrissat B."/>
            <person name="Kuo A."/>
            <person name="Liang C."/>
            <person name="Lipzen A."/>
            <person name="Lutzoni F."/>
            <person name="Magnuson J."/>
            <person name="Mondo S."/>
            <person name="Nolan M."/>
            <person name="Ohm R."/>
            <person name="Pangilinan J."/>
            <person name="Park H.-J."/>
            <person name="Ramirez L."/>
            <person name="Alfaro M."/>
            <person name="Sun H."/>
            <person name="Tritt A."/>
            <person name="Yoshinaga Y."/>
            <person name="Zwiers L.-H."/>
            <person name="Turgeon B."/>
            <person name="Goodwin S."/>
            <person name="Spatafora J."/>
            <person name="Crous P."/>
            <person name="Grigoriev I."/>
        </authorList>
    </citation>
    <scope>NUCLEOTIDE SEQUENCE</scope>
    <source>
        <strain evidence="4">CBS 269.34</strain>
    </source>
</reference>
<feature type="compositionally biased region" description="Polar residues" evidence="1">
    <location>
        <begin position="728"/>
        <end position="740"/>
    </location>
</feature>
<dbReference type="EMBL" id="MU004196">
    <property type="protein sequence ID" value="KAF2490817.1"/>
    <property type="molecule type" value="Genomic_DNA"/>
</dbReference>
<feature type="compositionally biased region" description="Low complexity" evidence="1">
    <location>
        <begin position="694"/>
        <end position="715"/>
    </location>
</feature>
<feature type="region of interest" description="Disordered" evidence="1">
    <location>
        <begin position="1001"/>
        <end position="1021"/>
    </location>
</feature>
<evidence type="ECO:0000256" key="2">
    <source>
        <dbReference type="SAM" id="Phobius"/>
    </source>
</evidence>
<gene>
    <name evidence="4" type="ORF">BU16DRAFT_552539</name>
</gene>
<proteinExistence type="predicted"/>
<dbReference type="InterPro" id="IPR011043">
    <property type="entry name" value="Gal_Oxase/kelch_b-propeller"/>
</dbReference>
<feature type="signal peptide" evidence="3">
    <location>
        <begin position="1"/>
        <end position="23"/>
    </location>
</feature>
<keyword evidence="3" id="KW-0732">Signal</keyword>
<dbReference type="AlphaFoldDB" id="A0A6A6QH97"/>
<dbReference type="OrthoDB" id="205993at2759"/>
<evidence type="ECO:0008006" key="6">
    <source>
        <dbReference type="Google" id="ProtNLM"/>
    </source>
</evidence>
<feature type="region of interest" description="Disordered" evidence="1">
    <location>
        <begin position="677"/>
        <end position="715"/>
    </location>
</feature>
<feature type="region of interest" description="Disordered" evidence="1">
    <location>
        <begin position="797"/>
        <end position="958"/>
    </location>
</feature>
<dbReference type="PANTHER" id="PTHR37325">
    <property type="entry name" value="OXIDOREDUCTASE 21 KDA SUBUNIT, PUTATIVE (AFU_ORTHOLOGUE AFUA_4G05910)-RELATED"/>
    <property type="match status" value="1"/>
</dbReference>
<feature type="transmembrane region" description="Helical" evidence="2">
    <location>
        <begin position="442"/>
        <end position="463"/>
    </location>
</feature>
<dbReference type="Gene3D" id="2.120.10.80">
    <property type="entry name" value="Kelch-type beta propeller"/>
    <property type="match status" value="1"/>
</dbReference>
<protein>
    <recommendedName>
        <fullName evidence="6">Galactose oxidase</fullName>
    </recommendedName>
</protein>
<evidence type="ECO:0000313" key="4">
    <source>
        <dbReference type="EMBL" id="KAF2490817.1"/>
    </source>
</evidence>
<evidence type="ECO:0000256" key="1">
    <source>
        <dbReference type="SAM" id="MobiDB-lite"/>
    </source>
</evidence>
<feature type="compositionally biased region" description="Low complexity" evidence="1">
    <location>
        <begin position="762"/>
        <end position="771"/>
    </location>
</feature>
<feature type="chain" id="PRO_5025682455" description="Galactose oxidase" evidence="3">
    <location>
        <begin position="24"/>
        <end position="1141"/>
    </location>
</feature>
<keyword evidence="5" id="KW-1185">Reference proteome</keyword>
<dbReference type="PANTHER" id="PTHR37325:SF1">
    <property type="entry name" value="OXIDOREDUCTASE 21 KDA SUBUNIT, PUTATIVE (AFU_ORTHOLOGUE AFUA_4G05910)-RELATED"/>
    <property type="match status" value="1"/>
</dbReference>
<feature type="compositionally biased region" description="Basic and acidic residues" evidence="1">
    <location>
        <begin position="650"/>
        <end position="659"/>
    </location>
</feature>
<keyword evidence="2" id="KW-1133">Transmembrane helix</keyword>
<feature type="compositionally biased region" description="Polar residues" evidence="1">
    <location>
        <begin position="870"/>
        <end position="897"/>
    </location>
</feature>
<evidence type="ECO:0000256" key="3">
    <source>
        <dbReference type="SAM" id="SignalP"/>
    </source>
</evidence>
<feature type="region of interest" description="Disordered" evidence="1">
    <location>
        <begin position="728"/>
        <end position="778"/>
    </location>
</feature>
<feature type="region of interest" description="Disordered" evidence="1">
    <location>
        <begin position="617"/>
        <end position="662"/>
    </location>
</feature>
<dbReference type="InterPro" id="IPR015915">
    <property type="entry name" value="Kelch-typ_b-propeller"/>
</dbReference>
<feature type="compositionally biased region" description="Low complexity" evidence="1">
    <location>
        <begin position="804"/>
        <end position="834"/>
    </location>
</feature>
<dbReference type="Proteomes" id="UP000799750">
    <property type="component" value="Unassembled WGS sequence"/>
</dbReference>
<keyword evidence="2" id="KW-0472">Membrane</keyword>
<feature type="region of interest" description="Disordered" evidence="1">
    <location>
        <begin position="492"/>
        <end position="536"/>
    </location>
</feature>